<protein>
    <submittedName>
        <fullName evidence="1">SEC6</fullName>
    </submittedName>
</protein>
<dbReference type="STRING" id="35608.A0A2U1QJA0"/>
<sequence>MWALGANDAQLTTMVAEQVKQAQAGLKALGSSEKTANRFRESFVNIERLCPDCHMLIDNHEFMIRLSF</sequence>
<dbReference type="Proteomes" id="UP000245207">
    <property type="component" value="Unassembled WGS sequence"/>
</dbReference>
<evidence type="ECO:0000313" key="2">
    <source>
        <dbReference type="Proteomes" id="UP000245207"/>
    </source>
</evidence>
<gene>
    <name evidence="1" type="ORF">CTI12_AA023750</name>
</gene>
<name>A0A2U1QJA0_ARTAN</name>
<comment type="caution">
    <text evidence="1">The sequence shown here is derived from an EMBL/GenBank/DDBJ whole genome shotgun (WGS) entry which is preliminary data.</text>
</comment>
<dbReference type="OrthoDB" id="190098at2759"/>
<reference evidence="1 2" key="1">
    <citation type="journal article" date="2018" name="Mol. Plant">
        <title>The genome of Artemisia annua provides insight into the evolution of Asteraceae family and artemisinin biosynthesis.</title>
        <authorList>
            <person name="Shen Q."/>
            <person name="Zhang L."/>
            <person name="Liao Z."/>
            <person name="Wang S."/>
            <person name="Yan T."/>
            <person name="Shi P."/>
            <person name="Liu M."/>
            <person name="Fu X."/>
            <person name="Pan Q."/>
            <person name="Wang Y."/>
            <person name="Lv Z."/>
            <person name="Lu X."/>
            <person name="Zhang F."/>
            <person name="Jiang W."/>
            <person name="Ma Y."/>
            <person name="Chen M."/>
            <person name="Hao X."/>
            <person name="Li L."/>
            <person name="Tang Y."/>
            <person name="Lv G."/>
            <person name="Zhou Y."/>
            <person name="Sun X."/>
            <person name="Brodelius P.E."/>
            <person name="Rose J.K.C."/>
            <person name="Tang K."/>
        </authorList>
    </citation>
    <scope>NUCLEOTIDE SEQUENCE [LARGE SCALE GENOMIC DNA]</scope>
    <source>
        <strain evidence="2">cv. Huhao1</strain>
        <tissue evidence="1">Leaf</tissue>
    </source>
</reference>
<dbReference type="EMBL" id="PKPP01000086">
    <property type="protein sequence ID" value="PWA98037.1"/>
    <property type="molecule type" value="Genomic_DNA"/>
</dbReference>
<proteinExistence type="predicted"/>
<keyword evidence="2" id="KW-1185">Reference proteome</keyword>
<dbReference type="AlphaFoldDB" id="A0A2U1QJA0"/>
<evidence type="ECO:0000313" key="1">
    <source>
        <dbReference type="EMBL" id="PWA98037.1"/>
    </source>
</evidence>
<organism evidence="1 2">
    <name type="scientific">Artemisia annua</name>
    <name type="common">Sweet wormwood</name>
    <dbReference type="NCBI Taxonomy" id="35608"/>
    <lineage>
        <taxon>Eukaryota</taxon>
        <taxon>Viridiplantae</taxon>
        <taxon>Streptophyta</taxon>
        <taxon>Embryophyta</taxon>
        <taxon>Tracheophyta</taxon>
        <taxon>Spermatophyta</taxon>
        <taxon>Magnoliopsida</taxon>
        <taxon>eudicotyledons</taxon>
        <taxon>Gunneridae</taxon>
        <taxon>Pentapetalae</taxon>
        <taxon>asterids</taxon>
        <taxon>campanulids</taxon>
        <taxon>Asterales</taxon>
        <taxon>Asteraceae</taxon>
        <taxon>Asteroideae</taxon>
        <taxon>Anthemideae</taxon>
        <taxon>Artemisiinae</taxon>
        <taxon>Artemisia</taxon>
    </lineage>
</organism>
<accession>A0A2U1QJA0</accession>